<dbReference type="Pfam" id="PF00327">
    <property type="entry name" value="Ribosomal_L30"/>
    <property type="match status" value="1"/>
</dbReference>
<accession>A0ABN8SNK5</accession>
<dbReference type="InterPro" id="IPR053871">
    <property type="entry name" value="CATSPERG_beta-prop"/>
</dbReference>
<dbReference type="InterPro" id="IPR028246">
    <property type="entry name" value="CATSPERG"/>
</dbReference>
<comment type="caution">
    <text evidence="9">The sequence shown here is derived from an EMBL/GenBank/DDBJ whole genome shotgun (WGS) entry which is preliminary data.</text>
</comment>
<dbReference type="Pfam" id="PF22851">
    <property type="entry name" value="CATSPERG_Ig-like"/>
    <property type="match status" value="1"/>
</dbReference>
<evidence type="ECO:0000259" key="8">
    <source>
        <dbReference type="Pfam" id="PF22851"/>
    </source>
</evidence>
<dbReference type="InterPro" id="IPR053874">
    <property type="entry name" value="CATSPERG_Ig-like"/>
</dbReference>
<dbReference type="NCBIfam" id="TIGR01308">
    <property type="entry name" value="rpmD_bact"/>
    <property type="match status" value="1"/>
</dbReference>
<evidence type="ECO:0000313" key="10">
    <source>
        <dbReference type="Proteomes" id="UP001159427"/>
    </source>
</evidence>
<feature type="domain" description="CATSPERG Ig-like" evidence="8">
    <location>
        <begin position="533"/>
        <end position="656"/>
    </location>
</feature>
<dbReference type="EMBL" id="CALNXI010003369">
    <property type="protein sequence ID" value="CAH3193058.1"/>
    <property type="molecule type" value="Genomic_DNA"/>
</dbReference>
<dbReference type="InterPro" id="IPR016082">
    <property type="entry name" value="Ribosomal_uL30_ferredoxin-like"/>
</dbReference>
<dbReference type="PANTHER" id="PTHR14327:SF1">
    <property type="entry name" value="CATION CHANNEL SPERM-ASSOCIATED AUXILIARY SUBUNIT GAMMA"/>
    <property type="match status" value="1"/>
</dbReference>
<protein>
    <recommendedName>
        <fullName evidence="4">Large ribosomal subunit protein uL30m</fullName>
    </recommendedName>
    <alternativeName>
        <fullName evidence="5">39S ribosomal protein L30, mitochondrial</fullName>
    </alternativeName>
</protein>
<organism evidence="9 10">
    <name type="scientific">Porites evermanni</name>
    <dbReference type="NCBI Taxonomy" id="104178"/>
    <lineage>
        <taxon>Eukaryota</taxon>
        <taxon>Metazoa</taxon>
        <taxon>Cnidaria</taxon>
        <taxon>Anthozoa</taxon>
        <taxon>Hexacorallia</taxon>
        <taxon>Scleractinia</taxon>
        <taxon>Fungiina</taxon>
        <taxon>Poritidae</taxon>
        <taxon>Porites</taxon>
    </lineage>
</organism>
<feature type="domain" description="CATSPERG beta-propeller" evidence="7">
    <location>
        <begin position="283"/>
        <end position="432"/>
    </location>
</feature>
<proteinExistence type="inferred from homology"/>
<dbReference type="Proteomes" id="UP001159427">
    <property type="component" value="Unassembled WGS sequence"/>
</dbReference>
<dbReference type="PANTHER" id="PTHR14327">
    <property type="entry name" value="CATION CHANNEL SPERM-ASSOCIATED PROTEIN SUBUNIT GAMMA"/>
    <property type="match status" value="1"/>
</dbReference>
<sequence>RLTLHLDAFHFPINNTIHNRLGDEETQLPSLSKEIPVSCLPNLSPICLIGFDEMTNHVIYTSSEFEKMQFLKIQLEKSFGKKCILRQTMPTVQVKGALTLPDRILLNTDAGIFEMQGNGFKSKDYDHVLSACVRHVVGPAQSTPHTVTVLAFGDEQDQEKIFVAVPERGKPCSFEEQRDSNGHNACQFLKSSLENTGSYPCQVISGSVSGVDAGTFVVLVKLDTPFTSTFHLIQFQGRLPGSGQWIAFFHFPSALKHEGAEHVEWQKIESEFSVEAKSGTRSLLLHGLTFTTVACHSLFVWGDALLYSPDGGHSFHWLTNVPGNSSITVFTSSPFNGKFAFLTDDQQVWIGQSGSSKLQRLKSSMGPKGLSPELFNHNEAFILSIFFDSSGLLQQVVVEEDSTGETKCISREEIPMASIISRQLYTQRQQENLRSNKKARANSASCIQDQTVEHKQYIGERACPFTRIAFEAKHDVLYTRKCFYKFEPSVQWDGGLIQGRDALHDYYTRVSRTMNSECAGISTDTRQSMRDYLPLLIYLGRSERYSFVFYLYLDSDIQEGSDTSEYAWSLVHLQASLHVSDTMFCNLTSQRTELIPQKAVKYEVTLQDNGLRLPQQRSGEGLTPTSLHIQVWNSALTCSSSYGRKGFLEGSYLMTVLLGCPAGLKLVFDSDASKNATGKEHFCTPVDGVPCFYFYRGKLSVFERNLGVPPSWAYDRWMTNKLLNSDAALQWSELFFRYPWTIVALLTRCKAKDFSSFSKFDATLTVFNFSWLCGTQSPCADVGPNFPGNAEYYFKLEFSNRLVDADSSNCDFTIRFVIRVHGLPPGSFNPSSVIVLVMKTLVHKLHAVTLIKSAIGQPWWEKRTVKFLGLNKLHKTVILKNTDTINGQLQAIKHLIDVKPVEIVEEDTDKTSREDGVFLRENGQFHLNTFQDYMKNNPRMEKVLQRRRKQVVWETKRRR</sequence>
<dbReference type="InterPro" id="IPR005996">
    <property type="entry name" value="Ribosomal_uL30_bac-type"/>
</dbReference>
<keyword evidence="10" id="KW-1185">Reference proteome</keyword>
<keyword evidence="3" id="KW-0687">Ribonucleoprotein</keyword>
<evidence type="ECO:0000259" key="7">
    <source>
        <dbReference type="Pfam" id="PF15064"/>
    </source>
</evidence>
<gene>
    <name evidence="9" type="ORF">PEVE_00025082</name>
</gene>
<dbReference type="Gene3D" id="3.30.1390.20">
    <property type="entry name" value="Ribosomal protein L30, ferredoxin-like fold domain"/>
    <property type="match status" value="1"/>
</dbReference>
<name>A0ABN8SNK5_9CNID</name>
<dbReference type="SUPFAM" id="SSF55129">
    <property type="entry name" value="Ribosomal protein L30p/L7e"/>
    <property type="match status" value="1"/>
</dbReference>
<keyword evidence="2" id="KW-0689">Ribosomal protein</keyword>
<feature type="non-terminal residue" evidence="9">
    <location>
        <position position="1"/>
    </location>
</feature>
<evidence type="ECO:0000256" key="2">
    <source>
        <dbReference type="ARBA" id="ARBA00022980"/>
    </source>
</evidence>
<evidence type="ECO:0000313" key="9">
    <source>
        <dbReference type="EMBL" id="CAH3193058.1"/>
    </source>
</evidence>
<dbReference type="CDD" id="cd01658">
    <property type="entry name" value="Ribosomal_L30"/>
    <property type="match status" value="1"/>
</dbReference>
<evidence type="ECO:0000259" key="6">
    <source>
        <dbReference type="Pfam" id="PF00327"/>
    </source>
</evidence>
<evidence type="ECO:0000256" key="5">
    <source>
        <dbReference type="ARBA" id="ARBA00035356"/>
    </source>
</evidence>
<dbReference type="InterPro" id="IPR036919">
    <property type="entry name" value="Ribo_uL30_ferredoxin-like_sf"/>
</dbReference>
<evidence type="ECO:0000256" key="3">
    <source>
        <dbReference type="ARBA" id="ARBA00023274"/>
    </source>
</evidence>
<feature type="domain" description="Large ribosomal subunit protein uL30-like ferredoxin-like fold" evidence="6">
    <location>
        <begin position="847"/>
        <end position="896"/>
    </location>
</feature>
<evidence type="ECO:0000256" key="4">
    <source>
        <dbReference type="ARBA" id="ARBA00035281"/>
    </source>
</evidence>
<evidence type="ECO:0000256" key="1">
    <source>
        <dbReference type="ARBA" id="ARBA00007594"/>
    </source>
</evidence>
<dbReference type="Pfam" id="PF15064">
    <property type="entry name" value="CATSPERG_beta-prop"/>
    <property type="match status" value="1"/>
</dbReference>
<comment type="similarity">
    <text evidence="1">Belongs to the universal ribosomal protein uL30 family.</text>
</comment>
<reference evidence="9 10" key="1">
    <citation type="submission" date="2022-05" db="EMBL/GenBank/DDBJ databases">
        <authorList>
            <consortium name="Genoscope - CEA"/>
            <person name="William W."/>
        </authorList>
    </citation>
    <scope>NUCLEOTIDE SEQUENCE [LARGE SCALE GENOMIC DNA]</scope>
</reference>